<keyword evidence="3 8" id="KW-0540">Nuclease</keyword>
<accession>A0ABV7JCL9</accession>
<sequence length="148" mass="16519">MIELELINEAALDAPDEQSFRLWLSQVSTAVEVEGEVCINVVDAAESQQLNMTYRQQDKPTNVLSFPADLPEFVESTHLGDLAICAEVVIREAREQGKPLTNHWAHMTIHGCLHLLGYDHINAADAAIMEQLEIELLASLEIPNPYQI</sequence>
<comment type="similarity">
    <text evidence="1 8">Belongs to the endoribonuclease YbeY family.</text>
</comment>
<evidence type="ECO:0000256" key="3">
    <source>
        <dbReference type="ARBA" id="ARBA00022722"/>
    </source>
</evidence>
<keyword evidence="8" id="KW-0963">Cytoplasm</keyword>
<keyword evidence="4 8" id="KW-0479">Metal-binding</keyword>
<gene>
    <name evidence="8 9" type="primary">ybeY</name>
    <name evidence="9" type="ORF">ACFODZ_16345</name>
</gene>
<keyword evidence="8" id="KW-0698">rRNA processing</keyword>
<feature type="binding site" evidence="8">
    <location>
        <position position="110"/>
    </location>
    <ligand>
        <name>Zn(2+)</name>
        <dbReference type="ChEBI" id="CHEBI:29105"/>
        <note>catalytic</note>
    </ligand>
</feature>
<comment type="cofactor">
    <cofactor evidence="8">
        <name>Zn(2+)</name>
        <dbReference type="ChEBI" id="CHEBI:29105"/>
    </cofactor>
    <text evidence="8">Binds 1 zinc ion.</text>
</comment>
<evidence type="ECO:0000256" key="7">
    <source>
        <dbReference type="ARBA" id="ARBA00022833"/>
    </source>
</evidence>
<keyword evidence="2 8" id="KW-0690">Ribosome biogenesis</keyword>
<dbReference type="Proteomes" id="UP001595533">
    <property type="component" value="Unassembled WGS sequence"/>
</dbReference>
<comment type="caution">
    <text evidence="9">The sequence shown here is derived from an EMBL/GenBank/DDBJ whole genome shotgun (WGS) entry which is preliminary data.</text>
</comment>
<dbReference type="EC" id="3.1.-.-" evidence="8"/>
<feature type="binding site" evidence="8">
    <location>
        <position position="114"/>
    </location>
    <ligand>
        <name>Zn(2+)</name>
        <dbReference type="ChEBI" id="CHEBI:29105"/>
        <note>catalytic</note>
    </ligand>
</feature>
<evidence type="ECO:0000313" key="10">
    <source>
        <dbReference type="Proteomes" id="UP001595533"/>
    </source>
</evidence>
<keyword evidence="7 8" id="KW-0862">Zinc</keyword>
<comment type="subcellular location">
    <subcellularLocation>
        <location evidence="8">Cytoplasm</location>
    </subcellularLocation>
</comment>
<dbReference type="Gene3D" id="3.40.390.30">
    <property type="entry name" value="Metalloproteases ('zincins'), catalytic domain"/>
    <property type="match status" value="1"/>
</dbReference>
<reference evidence="10" key="1">
    <citation type="journal article" date="2019" name="Int. J. Syst. Evol. Microbiol.">
        <title>The Global Catalogue of Microorganisms (GCM) 10K type strain sequencing project: providing services to taxonomists for standard genome sequencing and annotation.</title>
        <authorList>
            <consortium name="The Broad Institute Genomics Platform"/>
            <consortium name="The Broad Institute Genome Sequencing Center for Infectious Disease"/>
            <person name="Wu L."/>
            <person name="Ma J."/>
        </authorList>
    </citation>
    <scope>NUCLEOTIDE SEQUENCE [LARGE SCALE GENOMIC DNA]</scope>
    <source>
        <strain evidence="10">KCTC 42953</strain>
    </source>
</reference>
<dbReference type="SUPFAM" id="SSF55486">
    <property type="entry name" value="Metalloproteases ('zincins'), catalytic domain"/>
    <property type="match status" value="1"/>
</dbReference>
<evidence type="ECO:0000256" key="6">
    <source>
        <dbReference type="ARBA" id="ARBA00022801"/>
    </source>
</evidence>
<evidence type="ECO:0000256" key="4">
    <source>
        <dbReference type="ARBA" id="ARBA00022723"/>
    </source>
</evidence>
<dbReference type="PANTHER" id="PTHR46986">
    <property type="entry name" value="ENDORIBONUCLEASE YBEY, CHLOROPLASTIC"/>
    <property type="match status" value="1"/>
</dbReference>
<dbReference type="RefSeq" id="WP_077412921.1">
    <property type="nucleotide sequence ID" value="NZ_JBHRTS010000010.1"/>
</dbReference>
<feature type="binding site" evidence="8">
    <location>
        <position position="120"/>
    </location>
    <ligand>
        <name>Zn(2+)</name>
        <dbReference type="ChEBI" id="CHEBI:29105"/>
        <note>catalytic</note>
    </ligand>
</feature>
<dbReference type="HAMAP" id="MF_00009">
    <property type="entry name" value="Endoribonucl_YbeY"/>
    <property type="match status" value="1"/>
</dbReference>
<comment type="function">
    <text evidence="8">Single strand-specific metallo-endoribonuclease involved in late-stage 70S ribosome quality control and in maturation of the 3' terminus of the 16S rRNA.</text>
</comment>
<evidence type="ECO:0000256" key="1">
    <source>
        <dbReference type="ARBA" id="ARBA00010875"/>
    </source>
</evidence>
<keyword evidence="6 8" id="KW-0378">Hydrolase</keyword>
<keyword evidence="5 8" id="KW-0255">Endonuclease</keyword>
<dbReference type="InterPro" id="IPR002036">
    <property type="entry name" value="YbeY"/>
</dbReference>
<dbReference type="PROSITE" id="PS01306">
    <property type="entry name" value="UPF0054"/>
    <property type="match status" value="1"/>
</dbReference>
<evidence type="ECO:0000256" key="8">
    <source>
        <dbReference type="HAMAP-Rule" id="MF_00009"/>
    </source>
</evidence>
<evidence type="ECO:0000256" key="2">
    <source>
        <dbReference type="ARBA" id="ARBA00022517"/>
    </source>
</evidence>
<dbReference type="PANTHER" id="PTHR46986:SF1">
    <property type="entry name" value="ENDORIBONUCLEASE YBEY, CHLOROPLASTIC"/>
    <property type="match status" value="1"/>
</dbReference>
<evidence type="ECO:0000313" key="9">
    <source>
        <dbReference type="EMBL" id="MFC3195826.1"/>
    </source>
</evidence>
<protein>
    <recommendedName>
        <fullName evidence="8">Endoribonuclease YbeY</fullName>
        <ecNumber evidence="8">3.1.-.-</ecNumber>
    </recommendedName>
</protein>
<dbReference type="NCBIfam" id="TIGR00043">
    <property type="entry name" value="rRNA maturation RNase YbeY"/>
    <property type="match status" value="1"/>
</dbReference>
<dbReference type="InterPro" id="IPR023091">
    <property type="entry name" value="MetalPrtase_cat_dom_sf_prd"/>
</dbReference>
<name>A0ABV7JCL9_9GAMM</name>
<dbReference type="Pfam" id="PF02130">
    <property type="entry name" value="YbeY"/>
    <property type="match status" value="1"/>
</dbReference>
<dbReference type="InterPro" id="IPR020549">
    <property type="entry name" value="YbeY_CS"/>
</dbReference>
<proteinExistence type="inferred from homology"/>
<dbReference type="EMBL" id="JBHRTS010000010">
    <property type="protein sequence ID" value="MFC3195826.1"/>
    <property type="molecule type" value="Genomic_DNA"/>
</dbReference>
<keyword evidence="10" id="KW-1185">Reference proteome</keyword>
<organism evidence="9 10">
    <name type="scientific">Marinicella sediminis</name>
    <dbReference type="NCBI Taxonomy" id="1792834"/>
    <lineage>
        <taxon>Bacteria</taxon>
        <taxon>Pseudomonadati</taxon>
        <taxon>Pseudomonadota</taxon>
        <taxon>Gammaproteobacteria</taxon>
        <taxon>Lysobacterales</taxon>
        <taxon>Marinicellaceae</taxon>
        <taxon>Marinicella</taxon>
    </lineage>
</organism>
<evidence type="ECO:0000256" key="5">
    <source>
        <dbReference type="ARBA" id="ARBA00022759"/>
    </source>
</evidence>